<gene>
    <name evidence="8" type="primary">dapF</name>
    <name evidence="10" type="ORF">GQE98_02345</name>
</gene>
<dbReference type="PROSITE" id="PS01326">
    <property type="entry name" value="DAP_EPIMERASE"/>
    <property type="match status" value="1"/>
</dbReference>
<feature type="binding site" evidence="8">
    <location>
        <position position="156"/>
    </location>
    <ligand>
        <name>substrate</name>
    </ligand>
</feature>
<dbReference type="GO" id="GO:0008837">
    <property type="term" value="F:diaminopimelate epimerase activity"/>
    <property type="evidence" value="ECO:0007669"/>
    <property type="project" value="UniProtKB-UniRule"/>
</dbReference>
<comment type="subcellular location">
    <subcellularLocation>
        <location evidence="8">Cytoplasm</location>
    </subcellularLocation>
</comment>
<feature type="site" description="Could be important to modulate the pK values of the two catalytic cysteine residues" evidence="8">
    <location>
        <position position="207"/>
    </location>
</feature>
<dbReference type="UniPathway" id="UPA00034">
    <property type="reaction ID" value="UER00025"/>
</dbReference>
<dbReference type="PANTHER" id="PTHR31689">
    <property type="entry name" value="DIAMINOPIMELATE EPIMERASE, CHLOROPLASTIC"/>
    <property type="match status" value="1"/>
</dbReference>
<evidence type="ECO:0000256" key="5">
    <source>
        <dbReference type="ARBA" id="ARBA00023154"/>
    </source>
</evidence>
<comment type="catalytic activity">
    <reaction evidence="7 8">
        <text>(2S,6S)-2,6-diaminopimelate = meso-2,6-diaminopimelate</text>
        <dbReference type="Rhea" id="RHEA:15393"/>
        <dbReference type="ChEBI" id="CHEBI:57609"/>
        <dbReference type="ChEBI" id="CHEBI:57791"/>
        <dbReference type="EC" id="5.1.1.7"/>
    </reaction>
</comment>
<evidence type="ECO:0000256" key="6">
    <source>
        <dbReference type="ARBA" id="ARBA00023235"/>
    </source>
</evidence>
<dbReference type="Proteomes" id="UP000476030">
    <property type="component" value="Unassembled WGS sequence"/>
</dbReference>
<dbReference type="EMBL" id="WTUW01000001">
    <property type="protein sequence ID" value="MZR29466.1"/>
    <property type="molecule type" value="Genomic_DNA"/>
</dbReference>
<evidence type="ECO:0000256" key="9">
    <source>
        <dbReference type="PROSITE-ProRule" id="PRU10125"/>
    </source>
</evidence>
<feature type="active site" evidence="9">
    <location>
        <position position="75"/>
    </location>
</feature>
<keyword evidence="8" id="KW-0963">Cytoplasm</keyword>
<dbReference type="RefSeq" id="WP_161313936.1">
    <property type="nucleotide sequence ID" value="NZ_WTUW01000001.1"/>
</dbReference>
<evidence type="ECO:0000256" key="1">
    <source>
        <dbReference type="ARBA" id="ARBA00005196"/>
    </source>
</evidence>
<dbReference type="AlphaFoldDB" id="A0A6L8W319"/>
<dbReference type="HAMAP" id="MF_00197">
    <property type="entry name" value="DAP_epimerase"/>
    <property type="match status" value="1"/>
</dbReference>
<keyword evidence="4 8" id="KW-0028">Amino-acid biosynthesis</keyword>
<feature type="active site" description="Proton acceptor" evidence="8">
    <location>
        <position position="216"/>
    </location>
</feature>
<comment type="subunit">
    <text evidence="8">Homodimer.</text>
</comment>
<feature type="binding site" evidence="8">
    <location>
        <begin position="207"/>
        <end position="208"/>
    </location>
    <ligand>
        <name>substrate</name>
    </ligand>
</feature>
<organism evidence="10 11">
    <name type="scientific">Sneathiella litorea</name>
    <dbReference type="NCBI Taxonomy" id="2606216"/>
    <lineage>
        <taxon>Bacteria</taxon>
        <taxon>Pseudomonadati</taxon>
        <taxon>Pseudomonadota</taxon>
        <taxon>Alphaproteobacteria</taxon>
        <taxon>Sneathiellales</taxon>
        <taxon>Sneathiellaceae</taxon>
        <taxon>Sneathiella</taxon>
    </lineage>
</organism>
<reference evidence="10 11" key="1">
    <citation type="submission" date="2019-12" db="EMBL/GenBank/DDBJ databases">
        <title>Snethiella sp. nov. sp. isolated from sea sand.</title>
        <authorList>
            <person name="Kim J."/>
            <person name="Jeong S.E."/>
            <person name="Jung H.S."/>
            <person name="Jeon C.O."/>
        </authorList>
    </citation>
    <scope>NUCLEOTIDE SEQUENCE [LARGE SCALE GENOMIC DNA]</scope>
    <source>
        <strain evidence="10 11">DP05</strain>
    </source>
</reference>
<dbReference type="EC" id="5.1.1.7" evidence="3 8"/>
<comment type="function">
    <text evidence="8">Catalyzes the stereoinversion of LL-2,6-diaminopimelate (L,L-DAP) to meso-diaminopimelate (meso-DAP), a precursor of L-lysine and an essential component of the bacterial peptidoglycan.</text>
</comment>
<comment type="pathway">
    <text evidence="1 8">Amino-acid biosynthesis; L-lysine biosynthesis via DAP pathway; DL-2,6-diaminopimelate from LL-2,6-diaminopimelate: step 1/1.</text>
</comment>
<keyword evidence="11" id="KW-1185">Reference proteome</keyword>
<feature type="binding site" evidence="8">
    <location>
        <position position="47"/>
    </location>
    <ligand>
        <name>substrate</name>
    </ligand>
</feature>
<evidence type="ECO:0000256" key="8">
    <source>
        <dbReference type="HAMAP-Rule" id="MF_00197"/>
    </source>
</evidence>
<dbReference type="InterPro" id="IPR001653">
    <property type="entry name" value="DAP_epimerase_DapF"/>
</dbReference>
<feature type="binding site" evidence="8">
    <location>
        <position position="66"/>
    </location>
    <ligand>
        <name>substrate</name>
    </ligand>
</feature>
<sequence length="279" mass="29804">MEQIPFIKMHGLGNDFVIIDGRATPPELSGAALRAIADRHRGVGYDQLIVMEPTAHDADIFMRIYNSDGSEAEACGNATRCVAHLLMEEADKNAVTIETRAGFLAATTEDRQHIVIDMGLPKLGWQDIPLSREEDTKHINLTVGPLSDPVGVNMGNPHVVFFVEDAEAVDLEKWGPIAETDPIFPAKANISVVSKMENGDLRLRVWERGVGITLACGSAACATIVAANIRGLAGKEATLHLNGGPLDLRLGENGHVFMGGPIATAYHGTLDANLLKGAA</sequence>
<evidence type="ECO:0000256" key="7">
    <source>
        <dbReference type="ARBA" id="ARBA00051712"/>
    </source>
</evidence>
<keyword evidence="5 8" id="KW-0457">Lysine biosynthesis</keyword>
<feature type="binding site" evidence="8">
    <location>
        <begin position="76"/>
        <end position="77"/>
    </location>
    <ligand>
        <name>substrate</name>
    </ligand>
</feature>
<comment type="similarity">
    <text evidence="2 8">Belongs to the diaminopimelate epimerase family.</text>
</comment>
<feature type="binding site" evidence="8">
    <location>
        <begin position="217"/>
        <end position="218"/>
    </location>
    <ligand>
        <name>substrate</name>
    </ligand>
</feature>
<evidence type="ECO:0000313" key="10">
    <source>
        <dbReference type="EMBL" id="MZR29466.1"/>
    </source>
</evidence>
<feature type="binding site" evidence="8">
    <location>
        <position position="14"/>
    </location>
    <ligand>
        <name>substrate</name>
    </ligand>
</feature>
<dbReference type="Pfam" id="PF01678">
    <property type="entry name" value="DAP_epimerase"/>
    <property type="match status" value="2"/>
</dbReference>
<evidence type="ECO:0000313" key="11">
    <source>
        <dbReference type="Proteomes" id="UP000476030"/>
    </source>
</evidence>
<evidence type="ECO:0000256" key="3">
    <source>
        <dbReference type="ARBA" id="ARBA00013080"/>
    </source>
</evidence>
<evidence type="ECO:0000256" key="2">
    <source>
        <dbReference type="ARBA" id="ARBA00010219"/>
    </source>
</evidence>
<name>A0A6L8W319_9PROT</name>
<evidence type="ECO:0000256" key="4">
    <source>
        <dbReference type="ARBA" id="ARBA00022605"/>
    </source>
</evidence>
<accession>A0A6L8W319</accession>
<dbReference type="NCBIfam" id="TIGR00652">
    <property type="entry name" value="DapF"/>
    <property type="match status" value="1"/>
</dbReference>
<dbReference type="GO" id="GO:0009089">
    <property type="term" value="P:lysine biosynthetic process via diaminopimelate"/>
    <property type="evidence" value="ECO:0007669"/>
    <property type="project" value="UniProtKB-UniRule"/>
</dbReference>
<feature type="active site" description="Proton donor" evidence="8">
    <location>
        <position position="75"/>
    </location>
</feature>
<feature type="binding site" evidence="8">
    <location>
        <position position="189"/>
    </location>
    <ligand>
        <name>substrate</name>
    </ligand>
</feature>
<dbReference type="PANTHER" id="PTHR31689:SF0">
    <property type="entry name" value="DIAMINOPIMELATE EPIMERASE"/>
    <property type="match status" value="1"/>
</dbReference>
<feature type="site" description="Could be important to modulate the pK values of the two catalytic cysteine residues" evidence="8">
    <location>
        <position position="158"/>
    </location>
</feature>
<dbReference type="InterPro" id="IPR018510">
    <property type="entry name" value="DAP_epimerase_AS"/>
</dbReference>
<dbReference type="GO" id="GO:0005829">
    <property type="term" value="C:cytosol"/>
    <property type="evidence" value="ECO:0007669"/>
    <property type="project" value="TreeGrafter"/>
</dbReference>
<keyword evidence="6 8" id="KW-0413">Isomerase</keyword>
<dbReference type="SUPFAM" id="SSF54506">
    <property type="entry name" value="Diaminopimelate epimerase-like"/>
    <property type="match status" value="2"/>
</dbReference>
<comment type="caution">
    <text evidence="10">The sequence shown here is derived from an EMBL/GenBank/DDBJ whole genome shotgun (WGS) entry which is preliminary data.</text>
</comment>
<proteinExistence type="inferred from homology"/>
<dbReference type="Gene3D" id="3.10.310.10">
    <property type="entry name" value="Diaminopimelate Epimerase, Chain A, domain 1"/>
    <property type="match status" value="2"/>
</dbReference>
<protein>
    <recommendedName>
        <fullName evidence="3 8">Diaminopimelate epimerase</fullName>
        <shortName evidence="8">DAP epimerase</shortName>
        <ecNumber evidence="3 8">5.1.1.7</ecNumber>
    </recommendedName>
    <alternativeName>
        <fullName evidence="8">PLP-independent amino acid racemase</fullName>
    </alternativeName>
</protein>